<dbReference type="GeneID" id="67443045"/>
<reference evidence="2 3" key="1">
    <citation type="submission" date="2021-08" db="EMBL/GenBank/DDBJ databases">
        <title>Shewanella putrefaciens YZ-J, complete genome.</title>
        <authorList>
            <person name="Yi Z."/>
        </authorList>
    </citation>
    <scope>NUCLEOTIDE SEQUENCE [LARGE SCALE GENOMIC DNA]</scope>
    <source>
        <strain evidence="2 3">YZ-J</strain>
    </source>
</reference>
<proteinExistence type="predicted"/>
<dbReference type="InterPro" id="IPR051531">
    <property type="entry name" value="N-acetyltransferase"/>
</dbReference>
<dbReference type="InterPro" id="IPR016181">
    <property type="entry name" value="Acyl_CoA_acyltransferase"/>
</dbReference>
<dbReference type="PANTHER" id="PTHR43792">
    <property type="entry name" value="GNAT FAMILY, PUTATIVE (AFU_ORTHOLOGUE AFUA_3G00765)-RELATED-RELATED"/>
    <property type="match status" value="1"/>
</dbReference>
<dbReference type="RefSeq" id="WP_011919089.1">
    <property type="nucleotide sequence ID" value="NZ_BMPK01000002.1"/>
</dbReference>
<dbReference type="EMBL" id="CP080635">
    <property type="protein sequence ID" value="QYX74198.1"/>
    <property type="molecule type" value="Genomic_DNA"/>
</dbReference>
<accession>A0ABX8XFQ5</accession>
<dbReference type="PROSITE" id="PS51186">
    <property type="entry name" value="GNAT"/>
    <property type="match status" value="1"/>
</dbReference>
<gene>
    <name evidence="2" type="ORF">K3G22_07255</name>
</gene>
<feature type="domain" description="N-acetyltransferase" evidence="1">
    <location>
        <begin position="9"/>
        <end position="170"/>
    </location>
</feature>
<organism evidence="2 3">
    <name type="scientific">Shewanella putrefaciens</name>
    <name type="common">Pseudomonas putrefaciens</name>
    <dbReference type="NCBI Taxonomy" id="24"/>
    <lineage>
        <taxon>Bacteria</taxon>
        <taxon>Pseudomonadati</taxon>
        <taxon>Pseudomonadota</taxon>
        <taxon>Gammaproteobacteria</taxon>
        <taxon>Alteromonadales</taxon>
        <taxon>Shewanellaceae</taxon>
        <taxon>Shewanella</taxon>
    </lineage>
</organism>
<evidence type="ECO:0000313" key="2">
    <source>
        <dbReference type="EMBL" id="QYX74198.1"/>
    </source>
</evidence>
<dbReference type="InterPro" id="IPR000182">
    <property type="entry name" value="GNAT_dom"/>
</dbReference>
<evidence type="ECO:0000259" key="1">
    <source>
        <dbReference type="PROSITE" id="PS51186"/>
    </source>
</evidence>
<dbReference type="Proteomes" id="UP000827084">
    <property type="component" value="Chromosome"/>
</dbReference>
<dbReference type="Gene3D" id="3.40.630.30">
    <property type="match status" value="1"/>
</dbReference>
<evidence type="ECO:0000313" key="3">
    <source>
        <dbReference type="Proteomes" id="UP000827084"/>
    </source>
</evidence>
<keyword evidence="3" id="KW-1185">Reference proteome</keyword>
<dbReference type="PANTHER" id="PTHR43792:SF1">
    <property type="entry name" value="N-ACETYLTRANSFERASE DOMAIN-CONTAINING PROTEIN"/>
    <property type="match status" value="1"/>
</dbReference>
<dbReference type="SUPFAM" id="SSF55729">
    <property type="entry name" value="Acyl-CoA N-acyltransferases (Nat)"/>
    <property type="match status" value="1"/>
</dbReference>
<name>A0ABX8XFQ5_SHEPU</name>
<protein>
    <submittedName>
        <fullName evidence="2">GNAT family N-acetyltransferase</fullName>
    </submittedName>
</protein>
<sequence>MLALYTDRLKLRSLRDSDWEHFYALHSDPDINLYVRSPEPEDVIRNKFIQRADTWFYGSGEWLTLVIETVNTGQFVGLTGLYCQSIEEQRAEVGYLLAKQSHGKGYATESLKAVIDWACLSFNVHKFIAHCAKDNKASARVLEKCGFQLEGLLRQHVKIGDHWIDDCAYGLLSDERQR</sequence>
<dbReference type="Pfam" id="PF13302">
    <property type="entry name" value="Acetyltransf_3"/>
    <property type="match status" value="1"/>
</dbReference>